<dbReference type="GO" id="GO:0043743">
    <property type="term" value="F:LPPG:FO 2-phospho-L-lactate transferase activity"/>
    <property type="evidence" value="ECO:0007669"/>
    <property type="project" value="InterPro"/>
</dbReference>
<feature type="repeat" description="ARM" evidence="2">
    <location>
        <begin position="54"/>
        <end position="98"/>
    </location>
</feature>
<dbReference type="PANTHER" id="PTHR31240">
    <property type="entry name" value="MATERNAL EFFECT EMBRYO ARREST 18"/>
    <property type="match status" value="1"/>
</dbReference>
<dbReference type="InterPro" id="IPR011989">
    <property type="entry name" value="ARM-like"/>
</dbReference>
<dbReference type="OrthoDB" id="777117at2759"/>
<feature type="region of interest" description="Disordered" evidence="3">
    <location>
        <begin position="435"/>
        <end position="479"/>
    </location>
</feature>
<organism evidence="4 5">
    <name type="scientific">Anisodus acutangulus</name>
    <dbReference type="NCBI Taxonomy" id="402998"/>
    <lineage>
        <taxon>Eukaryota</taxon>
        <taxon>Viridiplantae</taxon>
        <taxon>Streptophyta</taxon>
        <taxon>Embryophyta</taxon>
        <taxon>Tracheophyta</taxon>
        <taxon>Spermatophyta</taxon>
        <taxon>Magnoliopsida</taxon>
        <taxon>eudicotyledons</taxon>
        <taxon>Gunneridae</taxon>
        <taxon>Pentapetalae</taxon>
        <taxon>asterids</taxon>
        <taxon>lamiids</taxon>
        <taxon>Solanales</taxon>
        <taxon>Solanaceae</taxon>
        <taxon>Solanoideae</taxon>
        <taxon>Hyoscyameae</taxon>
        <taxon>Anisodus</taxon>
    </lineage>
</organism>
<dbReference type="Gene3D" id="3.40.50.10680">
    <property type="entry name" value="CofD-like domains"/>
    <property type="match status" value="1"/>
</dbReference>
<dbReference type="Proteomes" id="UP001152561">
    <property type="component" value="Unassembled WGS sequence"/>
</dbReference>
<dbReference type="Gene3D" id="1.25.10.10">
    <property type="entry name" value="Leucine-rich Repeat Variant"/>
    <property type="match status" value="1"/>
</dbReference>
<dbReference type="PANTHER" id="PTHR31240:SF0">
    <property type="entry name" value="MATERNAL EFFECT EMBRYO ARREST 18"/>
    <property type="match status" value="1"/>
</dbReference>
<dbReference type="EMBL" id="JAJAGQ010000011">
    <property type="protein sequence ID" value="KAJ8549489.1"/>
    <property type="molecule type" value="Genomic_DNA"/>
</dbReference>
<dbReference type="Pfam" id="PF01933">
    <property type="entry name" value="CofD"/>
    <property type="match status" value="1"/>
</dbReference>
<evidence type="ECO:0000256" key="2">
    <source>
        <dbReference type="PROSITE-ProRule" id="PRU00259"/>
    </source>
</evidence>
<dbReference type="SUPFAM" id="SSF48371">
    <property type="entry name" value="ARM repeat"/>
    <property type="match status" value="1"/>
</dbReference>
<proteinExistence type="predicted"/>
<dbReference type="CDD" id="cd07187">
    <property type="entry name" value="YvcK_like"/>
    <property type="match status" value="1"/>
</dbReference>
<keyword evidence="5" id="KW-1185">Reference proteome</keyword>
<accession>A0A9Q1M157</accession>
<evidence type="ECO:0000313" key="5">
    <source>
        <dbReference type="Proteomes" id="UP001152561"/>
    </source>
</evidence>
<dbReference type="InterPro" id="IPR016024">
    <property type="entry name" value="ARM-type_fold"/>
</dbReference>
<dbReference type="InterPro" id="IPR002882">
    <property type="entry name" value="CofD"/>
</dbReference>
<evidence type="ECO:0000256" key="3">
    <source>
        <dbReference type="SAM" id="MobiDB-lite"/>
    </source>
</evidence>
<protein>
    <submittedName>
        <fullName evidence="4">Uncharacterized protein</fullName>
    </submittedName>
</protein>
<dbReference type="InterPro" id="IPR038136">
    <property type="entry name" value="CofD-like_dom_sf"/>
</dbReference>
<dbReference type="AlphaFoldDB" id="A0A9Q1M157"/>
<evidence type="ECO:0000256" key="1">
    <source>
        <dbReference type="ARBA" id="ARBA00022737"/>
    </source>
</evidence>
<sequence>MGKEGDKDNGCMVLQKSVKKLHFGSLDEKEVAVKEIKKLAKENLKRRKLMAELGVIPPLVAMVGGSEVVLRRQRLAVQALVELANGSLTNKALMVEAGILLKLPQKTDNLDGNTRQEFAELILSISSLTNTQFNMDSSRIIPFVVSILDSSNSSADTKCTCLGTLYNISSVLENSASLATNGTVTTLLRLSSLKEVSEKALVTLGNLVVTLMGKKSMEENPMVPESLIEIMTWEEKPKCQELSVYILMILAHQSSIQREKMAKAGIVPVLLEVALLGSSLAQKRALKLLQWFKDERQSKMGPHSGPQVGRVPIDSSPMSPRAVDESKKLMKKIVKQSLYKNIETITSRANGGSDSSRLKASYLQLIFLFVMDFTSRGIAWIGKIGEKLENLCSEVDARSKEQLDFVESQLQIAGENLKQFCSEFIQEMLPASLSDAEEETSNLSPEQNRKVQHPASELSNISVEEDNRDELSHSSSSSLVLPVETTEGVHVHSSLQPRADKSMNMSVEDNLGKTLSFGKSSGVVAFTEETLKMSSLFCEADKRVEGPAKSSTIASSVECLEFDPSMQEGKTVDFTDLGANTSKVPSLTCSTCSTESQESAFPEINSCAALPVVSNDNTGASVDRHVRQPAIDSVPEVEFDGNCVLVDKDDLASGSKSHGVHISHKKIMPRLRVKPGKHRNKDATKCSPTSLSFSLIMASNNSPTSVVSSTTHQPSLLVFSGGTAFNGVVEEIKKLTTRVAHVLPVSDDGGSTAEIVRVLGGPAVGDIRSRCLRLSDQSTSEARAVRVLLGHRLPLDPRRAKSEWYEIVEGSHELWQGVSKPYRETIRAFLAYFQDQILRRSDESFCFSNGSIGNFFFAGARIFFQSLDAAIFLFSRVSEIPAESLVLPVISTNERLTLGCELSDGTVIRGQNEISHPTHGSMQPINKDASSAPALPSRIKRVFYMSSEGSNLLHEVFPTVNPTVLEQLRSVDCIVFGVGSLFTSICPSLVLLGVGETISLRSCPKVLLLNGTHDRETSGFSASCFVTAITDALNRTYGGPHNCLKNSPNKYINTLLVLKNGQIPVDIESLASQGIFNVSLSHVMSLDPQHVIALLVILFNLGDKLSSCRSLLIPSMIQKWKFRSLWYSSVLKFLRFCTTCNGCEEKQALPEHL</sequence>
<dbReference type="SUPFAM" id="SSF142338">
    <property type="entry name" value="CofD-like"/>
    <property type="match status" value="1"/>
</dbReference>
<reference evidence="5" key="1">
    <citation type="journal article" date="2023" name="Proc. Natl. Acad. Sci. U.S.A.">
        <title>Genomic and structural basis for evolution of tropane alkaloid biosynthesis.</title>
        <authorList>
            <person name="Wanga Y.-J."/>
            <person name="Taina T."/>
            <person name="Yua J.-Y."/>
            <person name="Lia J."/>
            <person name="Xua B."/>
            <person name="Chenc J."/>
            <person name="D'Auriad J.C."/>
            <person name="Huanga J.-P."/>
            <person name="Huanga S.-X."/>
        </authorList>
    </citation>
    <scope>NUCLEOTIDE SEQUENCE [LARGE SCALE GENOMIC DNA]</scope>
    <source>
        <strain evidence="5">cv. KIB-2019</strain>
    </source>
</reference>
<evidence type="ECO:0000313" key="4">
    <source>
        <dbReference type="EMBL" id="KAJ8549489.1"/>
    </source>
</evidence>
<dbReference type="PROSITE" id="PS50176">
    <property type="entry name" value="ARM_REPEAT"/>
    <property type="match status" value="1"/>
</dbReference>
<name>A0A9Q1M157_9SOLA</name>
<dbReference type="InterPro" id="IPR000225">
    <property type="entry name" value="Armadillo"/>
</dbReference>
<feature type="region of interest" description="Disordered" evidence="3">
    <location>
        <begin position="298"/>
        <end position="320"/>
    </location>
</feature>
<comment type="caution">
    <text evidence="4">The sequence shown here is derived from an EMBL/GenBank/DDBJ whole genome shotgun (WGS) entry which is preliminary data.</text>
</comment>
<keyword evidence="1" id="KW-0677">Repeat</keyword>
<gene>
    <name evidence="4" type="ORF">K7X08_033196</name>
</gene>